<dbReference type="AlphaFoldDB" id="A0A4Y4E226"/>
<dbReference type="Pfam" id="PF12686">
    <property type="entry name" value="DUF3800"/>
    <property type="match status" value="1"/>
</dbReference>
<dbReference type="EMBL" id="BJNZ01000010">
    <property type="protein sequence ID" value="GED09895.1"/>
    <property type="molecule type" value="Genomic_DNA"/>
</dbReference>
<reference evidence="1 2" key="1">
    <citation type="submission" date="2019-06" db="EMBL/GenBank/DDBJ databases">
        <title>Whole genome shotgun sequence of Cellulosimicrobium cellulans NBRC 15516.</title>
        <authorList>
            <person name="Hosoyama A."/>
            <person name="Uohara A."/>
            <person name="Ohji S."/>
            <person name="Ichikawa N."/>
        </authorList>
    </citation>
    <scope>NUCLEOTIDE SEQUENCE [LARGE SCALE GENOMIC DNA]</scope>
    <source>
        <strain evidence="1 2">NBRC 15516</strain>
    </source>
</reference>
<dbReference type="RefSeq" id="WP_141389407.1">
    <property type="nucleotide sequence ID" value="NZ_BJNZ01000010.1"/>
</dbReference>
<sequence length="293" mass="32451">MYLLFVDESGTHGGSPAFVLGGAAIHEDDAQRLQVSLDELVVKHLGRIPVNLDEYELHAGEMRNAKKPRADASPSARASVWATIDRATRLALLAEAYSLVASFTPTDPKLPLVLFGVVLDAGFHAGELPIERERFAYEVLLNKFDVMLKNSRTERGRPNRGLVVHDRRLVAERDIQSWVSQWRAAAGTIGQLRNLADVPLFADSRATRLLQVADLVSYAMFRRYSPEVFDLSYFKTIWPAFHAEAGQVHGCVHYTPSYGQGNCACEACQVRLAADGGGPVRRRRGRSRRAIAP</sequence>
<dbReference type="InterPro" id="IPR024524">
    <property type="entry name" value="DUF3800"/>
</dbReference>
<name>A0A4Y4E226_CELCE</name>
<comment type="caution">
    <text evidence="1">The sequence shown here is derived from an EMBL/GenBank/DDBJ whole genome shotgun (WGS) entry which is preliminary data.</text>
</comment>
<evidence type="ECO:0000313" key="1">
    <source>
        <dbReference type="EMBL" id="GED09895.1"/>
    </source>
</evidence>
<proteinExistence type="predicted"/>
<evidence type="ECO:0008006" key="3">
    <source>
        <dbReference type="Google" id="ProtNLM"/>
    </source>
</evidence>
<dbReference type="Proteomes" id="UP000316659">
    <property type="component" value="Unassembled WGS sequence"/>
</dbReference>
<protein>
    <recommendedName>
        <fullName evidence="3">DUF3800 domain-containing protein</fullName>
    </recommendedName>
</protein>
<organism evidence="1 2">
    <name type="scientific">Cellulosimicrobium cellulans</name>
    <name type="common">Arthrobacter luteus</name>
    <dbReference type="NCBI Taxonomy" id="1710"/>
    <lineage>
        <taxon>Bacteria</taxon>
        <taxon>Bacillati</taxon>
        <taxon>Actinomycetota</taxon>
        <taxon>Actinomycetes</taxon>
        <taxon>Micrococcales</taxon>
        <taxon>Promicromonosporaceae</taxon>
        <taxon>Cellulosimicrobium</taxon>
    </lineage>
</organism>
<evidence type="ECO:0000313" key="2">
    <source>
        <dbReference type="Proteomes" id="UP000316659"/>
    </source>
</evidence>
<gene>
    <name evidence="1" type="ORF">CCE02nite_18940</name>
</gene>
<accession>A0A4Y4E226</accession>